<keyword evidence="4" id="KW-1185">Reference proteome</keyword>
<evidence type="ECO:0000313" key="1">
    <source>
        <dbReference type="EMBL" id="OCX71110.1"/>
    </source>
</evidence>
<dbReference type="RefSeq" id="WP_024894793.1">
    <property type="nucleotide sequence ID" value="NZ_DAIAWO010000122.1"/>
</dbReference>
<dbReference type="Proteomes" id="UP000095008">
    <property type="component" value="Unassembled WGS sequence"/>
</dbReference>
<evidence type="ECO:0000313" key="2">
    <source>
        <dbReference type="EMBL" id="OCX73926.1"/>
    </source>
</evidence>
<name>A0A1C2IU24_ACITH</name>
<organism evidence="1 4">
    <name type="scientific">Acidithiobacillus thiooxidans</name>
    <name type="common">Thiobacillus thiooxidans</name>
    <dbReference type="NCBI Taxonomy" id="930"/>
    <lineage>
        <taxon>Bacteria</taxon>
        <taxon>Pseudomonadati</taxon>
        <taxon>Pseudomonadota</taxon>
        <taxon>Acidithiobacillia</taxon>
        <taxon>Acidithiobacillales</taxon>
        <taxon>Acidithiobacillaceae</taxon>
        <taxon>Acidithiobacillus</taxon>
    </lineage>
</organism>
<dbReference type="EMBL" id="LWRY01000145">
    <property type="protein sequence ID" value="OCX71110.1"/>
    <property type="molecule type" value="Genomic_DNA"/>
</dbReference>
<protein>
    <submittedName>
        <fullName evidence="1">Uncharacterized protein</fullName>
    </submittedName>
</protein>
<evidence type="ECO:0000313" key="4">
    <source>
        <dbReference type="Proteomes" id="UP000095008"/>
    </source>
</evidence>
<comment type="caution">
    <text evidence="1">The sequence shown here is derived from an EMBL/GenBank/DDBJ whole genome shotgun (WGS) entry which is preliminary data.</text>
</comment>
<dbReference type="AlphaFoldDB" id="A0A1C2IU24"/>
<dbReference type="GeneID" id="60697462"/>
<dbReference type="EMBL" id="LWSA01000089">
    <property type="protein sequence ID" value="OCX73926.1"/>
    <property type="molecule type" value="Genomic_DNA"/>
</dbReference>
<proteinExistence type="predicted"/>
<dbReference type="STRING" id="930.GCA_002079865_03536"/>
<reference evidence="1 3" key="1">
    <citation type="journal article" date="2016" name="Int. J. Mol. Sci.">
        <title>Comparative genomics of the extreme acidophile Acidithiobacillus thiooxidans reveals intraspecific divergence and niche adaptation.</title>
        <authorList>
            <person name="Zhang X."/>
            <person name="Feng X."/>
            <person name="Tao J."/>
            <person name="Ma L."/>
            <person name="Xiao Y."/>
            <person name="Liang Y."/>
            <person name="Liu X."/>
            <person name="Yin H."/>
        </authorList>
    </citation>
    <scope>NUCLEOTIDE SEQUENCE [LARGE SCALE GENOMIC DNA]</scope>
    <source>
        <strain evidence="2 3">A02</strain>
        <strain evidence="1">DXS-W</strain>
    </source>
</reference>
<gene>
    <name evidence="1" type="ORF">A6M23_12510</name>
    <name evidence="2" type="ORF">A6P07_07045</name>
</gene>
<sequence length="72" mass="8639">MTNNLENLLLEHLRAIRSEQSAMRDDIREIKSRLISLERTMAGNYADIVDQHVKYDRITERLERIERRLELS</sequence>
<evidence type="ECO:0000313" key="3">
    <source>
        <dbReference type="Proteomes" id="UP000094893"/>
    </source>
</evidence>
<dbReference type="Proteomes" id="UP000094893">
    <property type="component" value="Unassembled WGS sequence"/>
</dbReference>
<accession>A0A1C2IU24</accession>